<comment type="caution">
    <text evidence="4">The sequence shown here is derived from an EMBL/GenBank/DDBJ whole genome shotgun (WGS) entry which is preliminary data.</text>
</comment>
<dbReference type="Gene3D" id="2.40.420.20">
    <property type="match status" value="1"/>
</dbReference>
<dbReference type="GO" id="GO:1990281">
    <property type="term" value="C:efflux pump complex"/>
    <property type="evidence" value="ECO:0007669"/>
    <property type="project" value="TreeGrafter"/>
</dbReference>
<keyword evidence="1" id="KW-0732">Signal</keyword>
<organism evidence="4 5">
    <name type="scientific">Actinoplanes italicus</name>
    <dbReference type="NCBI Taxonomy" id="113567"/>
    <lineage>
        <taxon>Bacteria</taxon>
        <taxon>Bacillati</taxon>
        <taxon>Actinomycetota</taxon>
        <taxon>Actinomycetes</taxon>
        <taxon>Micromonosporales</taxon>
        <taxon>Micromonosporaceae</taxon>
        <taxon>Actinoplanes</taxon>
    </lineage>
</organism>
<evidence type="ECO:0000313" key="5">
    <source>
        <dbReference type="Proteomes" id="UP000239415"/>
    </source>
</evidence>
<dbReference type="Pfam" id="PF25989">
    <property type="entry name" value="YknX_C"/>
    <property type="match status" value="1"/>
</dbReference>
<accession>A0A2T0KCC3</accession>
<dbReference type="PROSITE" id="PS51257">
    <property type="entry name" value="PROKAR_LIPOPROTEIN"/>
    <property type="match status" value="1"/>
</dbReference>
<dbReference type="EMBL" id="PVMZ01000007">
    <property type="protein sequence ID" value="PRX20892.1"/>
    <property type="molecule type" value="Genomic_DNA"/>
</dbReference>
<proteinExistence type="predicted"/>
<dbReference type="InterPro" id="IPR058637">
    <property type="entry name" value="YknX-like_C"/>
</dbReference>
<dbReference type="Gene3D" id="2.40.50.100">
    <property type="match status" value="1"/>
</dbReference>
<evidence type="ECO:0000313" key="4">
    <source>
        <dbReference type="EMBL" id="PRX20892.1"/>
    </source>
</evidence>
<feature type="chain" id="PRO_5039575283" evidence="1">
    <location>
        <begin position="33"/>
        <end position="453"/>
    </location>
</feature>
<dbReference type="GO" id="GO:0015562">
    <property type="term" value="F:efflux transmembrane transporter activity"/>
    <property type="evidence" value="ECO:0007669"/>
    <property type="project" value="TreeGrafter"/>
</dbReference>
<reference evidence="4 5" key="1">
    <citation type="submission" date="2018-03" db="EMBL/GenBank/DDBJ databases">
        <title>Genomic Encyclopedia of Archaeal and Bacterial Type Strains, Phase II (KMG-II): from individual species to whole genera.</title>
        <authorList>
            <person name="Goeker M."/>
        </authorList>
    </citation>
    <scope>NUCLEOTIDE SEQUENCE [LARGE SCALE GENOMIC DNA]</scope>
    <source>
        <strain evidence="4 5">DSM 43146</strain>
    </source>
</reference>
<gene>
    <name evidence="4" type="ORF">CLV67_107169</name>
</gene>
<dbReference type="Proteomes" id="UP000239415">
    <property type="component" value="Unassembled WGS sequence"/>
</dbReference>
<dbReference type="Pfam" id="PF25973">
    <property type="entry name" value="BSH_CzcB"/>
    <property type="match status" value="1"/>
</dbReference>
<dbReference type="AlphaFoldDB" id="A0A2T0KCC3"/>
<dbReference type="PRINTS" id="PR01490">
    <property type="entry name" value="RTXTOXIND"/>
</dbReference>
<sequence>MVDRARVAAVYRARSRAVIIAAGVLVLLPLTAASCDDQENPVRLGNAEVGTVDEIVEAPGAVTARTAATLTAPAAGTLRELYAEPGQQVRKGDVLAVIDSPELTRRRDAARDAVEKAPSGSGVSVGGTAEFTAVRHRTDKQAADAFEQARAAAKKIADPQVRKALTDQVDAAERNYETASDASAAALRSVQRGVNSLSRAMGTLSAAQRLQAEQAYELADAAVEALTLKAPVAGVVQLGGPAQSGGSSLAGLLEGGQVPTGSGGAAPGVDAAVPEGGYVAAGTPVVTVVDTARLGLSAEVDETDVLLVEAGVAADIELDAAPGALYPATVKAVDLLPTTSARGGVSYKVRLELGEGSYPDSGEAAPNPRPGMSAVIRLKVRQATSAVTVPASAVVSTDGRDTVWAVRDGRYTAVPVRLGVQGEDTVQIVSGVGAGERVVVAGADQVAAGDEAP</sequence>
<dbReference type="Gene3D" id="2.40.30.170">
    <property type="match status" value="1"/>
</dbReference>
<dbReference type="InterPro" id="IPR011053">
    <property type="entry name" value="Single_hybrid_motif"/>
</dbReference>
<dbReference type="InterPro" id="IPR058647">
    <property type="entry name" value="BSH_CzcB-like"/>
</dbReference>
<evidence type="ECO:0000256" key="1">
    <source>
        <dbReference type="SAM" id="SignalP"/>
    </source>
</evidence>
<protein>
    <submittedName>
        <fullName evidence="4">RND family efflux transporter MFP subunit</fullName>
    </submittedName>
</protein>
<keyword evidence="5" id="KW-1185">Reference proteome</keyword>
<evidence type="ECO:0000259" key="3">
    <source>
        <dbReference type="Pfam" id="PF25989"/>
    </source>
</evidence>
<feature type="signal peptide" evidence="1">
    <location>
        <begin position="1"/>
        <end position="32"/>
    </location>
</feature>
<dbReference type="SUPFAM" id="SSF51230">
    <property type="entry name" value="Single hybrid motif"/>
    <property type="match status" value="1"/>
</dbReference>
<dbReference type="PANTHER" id="PTHR30469">
    <property type="entry name" value="MULTIDRUG RESISTANCE PROTEIN MDTA"/>
    <property type="match status" value="1"/>
</dbReference>
<evidence type="ECO:0000259" key="2">
    <source>
        <dbReference type="Pfam" id="PF25973"/>
    </source>
</evidence>
<feature type="domain" description="YknX-like C-terminal permuted SH3-like" evidence="3">
    <location>
        <begin position="386"/>
        <end position="451"/>
    </location>
</feature>
<dbReference type="OrthoDB" id="3518416at2"/>
<name>A0A2T0KCC3_9ACTN</name>
<feature type="domain" description="CzcB-like barrel-sandwich hybrid" evidence="2">
    <location>
        <begin position="68"/>
        <end position="236"/>
    </location>
</feature>